<feature type="transmembrane region" description="Helical" evidence="1">
    <location>
        <begin position="35"/>
        <end position="53"/>
    </location>
</feature>
<feature type="transmembrane region" description="Helical" evidence="1">
    <location>
        <begin position="73"/>
        <end position="94"/>
    </location>
</feature>
<dbReference type="AlphaFoldDB" id="A0A1H4P1C7"/>
<feature type="transmembrane region" description="Helical" evidence="1">
    <location>
        <begin position="200"/>
        <end position="219"/>
    </location>
</feature>
<proteinExistence type="predicted"/>
<accession>A0A1H4P1C7</accession>
<feature type="transmembrane region" description="Helical" evidence="1">
    <location>
        <begin position="163"/>
        <end position="185"/>
    </location>
</feature>
<dbReference type="EMBL" id="FNTB01000001">
    <property type="protein sequence ID" value="SEC01281.1"/>
    <property type="molecule type" value="Genomic_DNA"/>
</dbReference>
<evidence type="ECO:0000256" key="1">
    <source>
        <dbReference type="SAM" id="Phobius"/>
    </source>
</evidence>
<evidence type="ECO:0000313" key="2">
    <source>
        <dbReference type="EMBL" id="SEC01281.1"/>
    </source>
</evidence>
<gene>
    <name evidence="2" type="ORF">SAMN05192540_2126</name>
</gene>
<feature type="transmembrane region" description="Helical" evidence="1">
    <location>
        <begin position="101"/>
        <end position="120"/>
    </location>
</feature>
<protein>
    <submittedName>
        <fullName evidence="2">Uncharacterized protein</fullName>
    </submittedName>
</protein>
<feature type="transmembrane region" description="Helical" evidence="1">
    <location>
        <begin position="6"/>
        <end position="23"/>
    </location>
</feature>
<sequence>MLEYILNNYYICFYFIALVLSITKYRLYYDTILKYLPIILSYVLLSEILGAIVRDVDDIQLVYIPEYYNYNTIIFNIFDIVFYLYFFYIFYQLIENKRSRILIKYGGVLFLLTCIVNLFLQDFYTEPQNYAIIAGAIVLIFACLTYLYKIFTEEQKFIPRKNLLFWISLGLLMFYICYPISMYILSFDYQLYTTYNLSKYHYISIATMYLCFIIGFLSMRRLRLPMRQTN</sequence>
<keyword evidence="1" id="KW-1133">Transmembrane helix</keyword>
<feature type="transmembrane region" description="Helical" evidence="1">
    <location>
        <begin position="132"/>
        <end position="151"/>
    </location>
</feature>
<evidence type="ECO:0000313" key="3">
    <source>
        <dbReference type="Proteomes" id="UP000183038"/>
    </source>
</evidence>
<keyword evidence="1" id="KW-0812">Transmembrane</keyword>
<reference evidence="2 3" key="1">
    <citation type="submission" date="2016-10" db="EMBL/GenBank/DDBJ databases">
        <authorList>
            <person name="de Groot N.N."/>
        </authorList>
    </citation>
    <scope>NUCLEOTIDE SEQUENCE [LARGE SCALE GENOMIC DNA]</scope>
    <source>
        <strain evidence="2 3">MAR_2009_71</strain>
    </source>
</reference>
<dbReference type="Proteomes" id="UP000183038">
    <property type="component" value="Unassembled WGS sequence"/>
</dbReference>
<name>A0A1H4P1C7_9FLAO</name>
<organism evidence="2 3">
    <name type="scientific">Maribacter dokdonensis</name>
    <dbReference type="NCBI Taxonomy" id="320912"/>
    <lineage>
        <taxon>Bacteria</taxon>
        <taxon>Pseudomonadati</taxon>
        <taxon>Bacteroidota</taxon>
        <taxon>Flavobacteriia</taxon>
        <taxon>Flavobacteriales</taxon>
        <taxon>Flavobacteriaceae</taxon>
        <taxon>Maribacter</taxon>
    </lineage>
</organism>
<keyword evidence="1" id="KW-0472">Membrane</keyword>